<dbReference type="PROSITE" id="PS00928">
    <property type="entry name" value="TREHALASE_2"/>
    <property type="match status" value="1"/>
</dbReference>
<name>A0A232FIW6_9HYME</name>
<keyword evidence="8" id="KW-0732">Signal</keyword>
<protein>
    <recommendedName>
        <fullName evidence="4 7">Trehalase</fullName>
        <ecNumber evidence="3 7">3.2.1.28</ecNumber>
    </recommendedName>
    <alternativeName>
        <fullName evidence="7">Alpha-trehalose glucohydrolase</fullName>
    </alternativeName>
</protein>
<evidence type="ECO:0000256" key="8">
    <source>
        <dbReference type="SAM" id="SignalP"/>
    </source>
</evidence>
<dbReference type="AlphaFoldDB" id="A0A232FIW6"/>
<gene>
    <name evidence="9" type="ORF">TSAR_016919</name>
</gene>
<dbReference type="PRINTS" id="PR00744">
    <property type="entry name" value="GLHYDRLASE37"/>
</dbReference>
<dbReference type="PANTHER" id="PTHR23403:SF1">
    <property type="entry name" value="TREHALASE"/>
    <property type="match status" value="1"/>
</dbReference>
<comment type="catalytic activity">
    <reaction evidence="1 7">
        <text>alpha,alpha-trehalose + H2O = alpha-D-glucose + beta-D-glucose</text>
        <dbReference type="Rhea" id="RHEA:32675"/>
        <dbReference type="ChEBI" id="CHEBI:15377"/>
        <dbReference type="ChEBI" id="CHEBI:15903"/>
        <dbReference type="ChEBI" id="CHEBI:16551"/>
        <dbReference type="ChEBI" id="CHEBI:17925"/>
        <dbReference type="EC" id="3.2.1.28"/>
    </reaction>
</comment>
<comment type="caution">
    <text evidence="9">The sequence shown here is derived from an EMBL/GenBank/DDBJ whole genome shotgun (WGS) entry which is preliminary data.</text>
</comment>
<comment type="similarity">
    <text evidence="2 7">Belongs to the glycosyl hydrolase 37 family.</text>
</comment>
<evidence type="ECO:0000256" key="6">
    <source>
        <dbReference type="ARBA" id="ARBA00023295"/>
    </source>
</evidence>
<keyword evidence="10" id="KW-1185">Reference proteome</keyword>
<accession>A0A232FIW6</accession>
<dbReference type="OrthoDB" id="3542292at2759"/>
<evidence type="ECO:0000256" key="1">
    <source>
        <dbReference type="ARBA" id="ARBA00001576"/>
    </source>
</evidence>
<dbReference type="GO" id="GO:0004555">
    <property type="term" value="F:alpha,alpha-trehalase activity"/>
    <property type="evidence" value="ECO:0007669"/>
    <property type="project" value="UniProtKB-EC"/>
</dbReference>
<dbReference type="InterPro" id="IPR008928">
    <property type="entry name" value="6-hairpin_glycosidase_sf"/>
</dbReference>
<organism evidence="9 10">
    <name type="scientific">Trichomalopsis sarcophagae</name>
    <dbReference type="NCBI Taxonomy" id="543379"/>
    <lineage>
        <taxon>Eukaryota</taxon>
        <taxon>Metazoa</taxon>
        <taxon>Ecdysozoa</taxon>
        <taxon>Arthropoda</taxon>
        <taxon>Hexapoda</taxon>
        <taxon>Insecta</taxon>
        <taxon>Pterygota</taxon>
        <taxon>Neoptera</taxon>
        <taxon>Endopterygota</taxon>
        <taxon>Hymenoptera</taxon>
        <taxon>Apocrita</taxon>
        <taxon>Proctotrupomorpha</taxon>
        <taxon>Chalcidoidea</taxon>
        <taxon>Pteromalidae</taxon>
        <taxon>Pteromalinae</taxon>
        <taxon>Trichomalopsis</taxon>
    </lineage>
</organism>
<evidence type="ECO:0000256" key="3">
    <source>
        <dbReference type="ARBA" id="ARBA00012757"/>
    </source>
</evidence>
<sequence length="550" mass="63887">MGTKKLLLVLLSLAIGANARFFVKDEEVDSAEVLDLCESPVYCQGDLLRTVQLSALYKDSKTFVDLSQKNDEEVTLANFEAMMNATGKNPSKQQVQEFVDANFLEADELLNVTLPDWNPEPAILRRIWDPRYRQWAADLNEIWKGLARRMTTDVRDNPKRHSLIYVNNTFIIPGGRFKEFYYWDSYWVIEGLLLNDMHETAKGVIENFLSMVKTYGFVPNGGRVYYLMRSQPPLLIPMVDKYYEFTKDWKFVEQNLPTLEKEFNFWQRYKSVKVVKNGREYKMARYVTNSEGPRPESYREDYLLAENITDPAKKGEFYNNVKAGAESGWDFSARWFIAANGEPSLDLQDITTENILPVDLNAFLERNARILARFFRMRNNFAKMKQYLGVAKEYREAIRQLMWHEEDGTWYDYDMKHQRPRRIFYPSNLTPLYTRSYVWGQAADYGLRAVQYLRANGITNFAGGTPASLENSSQQWDFPNAWPPLQSIIVQGLRLTNNRLAMETARNLAATWLKANYIGFNRTDKMYEKVSKRATSVSISFSNNPSSGAR</sequence>
<evidence type="ECO:0000256" key="7">
    <source>
        <dbReference type="RuleBase" id="RU361180"/>
    </source>
</evidence>
<evidence type="ECO:0000313" key="9">
    <source>
        <dbReference type="EMBL" id="OXU30694.1"/>
    </source>
</evidence>
<proteinExistence type="inferred from homology"/>
<evidence type="ECO:0000256" key="4">
    <source>
        <dbReference type="ARBA" id="ARBA00019905"/>
    </source>
</evidence>
<dbReference type="Gene3D" id="1.50.10.10">
    <property type="match status" value="1"/>
</dbReference>
<reference evidence="9 10" key="1">
    <citation type="journal article" date="2017" name="Curr. Biol.">
        <title>The Evolution of Venom by Co-option of Single-Copy Genes.</title>
        <authorList>
            <person name="Martinson E.O."/>
            <person name="Mrinalini"/>
            <person name="Kelkar Y.D."/>
            <person name="Chang C.H."/>
            <person name="Werren J.H."/>
        </authorList>
    </citation>
    <scope>NUCLEOTIDE SEQUENCE [LARGE SCALE GENOMIC DNA]</scope>
    <source>
        <strain evidence="9 10">Alberta</strain>
        <tissue evidence="9">Whole body</tissue>
    </source>
</reference>
<dbReference type="InterPro" id="IPR001661">
    <property type="entry name" value="Glyco_hydro_37"/>
</dbReference>
<evidence type="ECO:0000256" key="2">
    <source>
        <dbReference type="ARBA" id="ARBA00005615"/>
    </source>
</evidence>
<dbReference type="EC" id="3.2.1.28" evidence="3 7"/>
<dbReference type="InterPro" id="IPR018232">
    <property type="entry name" value="Glyco_hydro_37_CS"/>
</dbReference>
<feature type="chain" id="PRO_5012489157" description="Trehalase" evidence="8">
    <location>
        <begin position="20"/>
        <end position="550"/>
    </location>
</feature>
<keyword evidence="5 7" id="KW-0378">Hydrolase</keyword>
<keyword evidence="6 7" id="KW-0326">Glycosidase</keyword>
<evidence type="ECO:0000256" key="5">
    <source>
        <dbReference type="ARBA" id="ARBA00022801"/>
    </source>
</evidence>
<dbReference type="SUPFAM" id="SSF48208">
    <property type="entry name" value="Six-hairpin glycosidases"/>
    <property type="match status" value="1"/>
</dbReference>
<dbReference type="PROSITE" id="PS00927">
    <property type="entry name" value="TREHALASE_1"/>
    <property type="match status" value="1"/>
</dbReference>
<dbReference type="GO" id="GO:0005993">
    <property type="term" value="P:trehalose catabolic process"/>
    <property type="evidence" value="ECO:0007669"/>
    <property type="project" value="TreeGrafter"/>
</dbReference>
<feature type="signal peptide" evidence="8">
    <location>
        <begin position="1"/>
        <end position="19"/>
    </location>
</feature>
<dbReference type="Pfam" id="PF01204">
    <property type="entry name" value="Trehalase"/>
    <property type="match status" value="1"/>
</dbReference>
<dbReference type="InterPro" id="IPR012341">
    <property type="entry name" value="6hp_glycosidase-like_sf"/>
</dbReference>
<dbReference type="PANTHER" id="PTHR23403">
    <property type="entry name" value="TREHALASE"/>
    <property type="match status" value="1"/>
</dbReference>
<dbReference type="STRING" id="543379.A0A232FIW6"/>
<dbReference type="EMBL" id="NNAY01000130">
    <property type="protein sequence ID" value="OXU30694.1"/>
    <property type="molecule type" value="Genomic_DNA"/>
</dbReference>
<evidence type="ECO:0000313" key="10">
    <source>
        <dbReference type="Proteomes" id="UP000215335"/>
    </source>
</evidence>
<dbReference type="Proteomes" id="UP000215335">
    <property type="component" value="Unassembled WGS sequence"/>
</dbReference>